<evidence type="ECO:0000313" key="3">
    <source>
        <dbReference type="EMBL" id="KAG2212587.1"/>
    </source>
</evidence>
<dbReference type="AlphaFoldDB" id="A0A8H7VBF6"/>
<dbReference type="PANTHER" id="PTHR31569:SF4">
    <property type="entry name" value="SWIM-TYPE DOMAIN-CONTAINING PROTEIN"/>
    <property type="match status" value="1"/>
</dbReference>
<gene>
    <name evidence="3" type="ORF">INT47_000563</name>
</gene>
<evidence type="ECO:0000256" key="1">
    <source>
        <dbReference type="PROSITE-ProRule" id="PRU00325"/>
    </source>
</evidence>
<keyword evidence="1" id="KW-0862">Zinc</keyword>
<accession>A0A8H7VBF6</accession>
<dbReference type="InterPro" id="IPR052579">
    <property type="entry name" value="Zinc_finger_SWIM"/>
</dbReference>
<name>A0A8H7VBF6_9FUNG</name>
<dbReference type="Proteomes" id="UP000603453">
    <property type="component" value="Unassembled WGS sequence"/>
</dbReference>
<reference evidence="3" key="1">
    <citation type="submission" date="2020-12" db="EMBL/GenBank/DDBJ databases">
        <title>Metabolic potential, ecology and presence of endohyphal bacteria is reflected in genomic diversity of Mucoromycotina.</title>
        <authorList>
            <person name="Muszewska A."/>
            <person name="Okrasinska A."/>
            <person name="Steczkiewicz K."/>
            <person name="Drgas O."/>
            <person name="Orlowska M."/>
            <person name="Perlinska-Lenart U."/>
            <person name="Aleksandrzak-Piekarczyk T."/>
            <person name="Szatraj K."/>
            <person name="Zielenkiewicz U."/>
            <person name="Pilsyk S."/>
            <person name="Malc E."/>
            <person name="Mieczkowski P."/>
            <person name="Kruszewska J.S."/>
            <person name="Biernat P."/>
            <person name="Pawlowska J."/>
        </authorList>
    </citation>
    <scope>NUCLEOTIDE SEQUENCE</scope>
    <source>
        <strain evidence="3">WA0000017839</strain>
    </source>
</reference>
<keyword evidence="4" id="KW-1185">Reference proteome</keyword>
<dbReference type="EMBL" id="JAEPRD010000005">
    <property type="protein sequence ID" value="KAG2212587.1"/>
    <property type="molecule type" value="Genomic_DNA"/>
</dbReference>
<keyword evidence="1" id="KW-0479">Metal-binding</keyword>
<evidence type="ECO:0000313" key="4">
    <source>
        <dbReference type="Proteomes" id="UP000603453"/>
    </source>
</evidence>
<dbReference type="GO" id="GO:0008270">
    <property type="term" value="F:zinc ion binding"/>
    <property type="evidence" value="ECO:0007669"/>
    <property type="project" value="UniProtKB-KW"/>
</dbReference>
<dbReference type="PANTHER" id="PTHR31569">
    <property type="entry name" value="SWIM-TYPE DOMAIN-CONTAINING PROTEIN"/>
    <property type="match status" value="1"/>
</dbReference>
<dbReference type="OrthoDB" id="2277862at2759"/>
<evidence type="ECO:0000259" key="2">
    <source>
        <dbReference type="PROSITE" id="PS50966"/>
    </source>
</evidence>
<protein>
    <recommendedName>
        <fullName evidence="2">SWIM-type domain-containing protein</fullName>
    </recommendedName>
</protein>
<dbReference type="InterPro" id="IPR007527">
    <property type="entry name" value="Znf_SWIM"/>
</dbReference>
<dbReference type="InterPro" id="IPR018289">
    <property type="entry name" value="MULE_transposase_dom"/>
</dbReference>
<dbReference type="Pfam" id="PF10551">
    <property type="entry name" value="MULE"/>
    <property type="match status" value="1"/>
</dbReference>
<organism evidence="3 4">
    <name type="scientific">Mucor saturninus</name>
    <dbReference type="NCBI Taxonomy" id="64648"/>
    <lineage>
        <taxon>Eukaryota</taxon>
        <taxon>Fungi</taxon>
        <taxon>Fungi incertae sedis</taxon>
        <taxon>Mucoromycota</taxon>
        <taxon>Mucoromycotina</taxon>
        <taxon>Mucoromycetes</taxon>
        <taxon>Mucorales</taxon>
        <taxon>Mucorineae</taxon>
        <taxon>Mucoraceae</taxon>
        <taxon>Mucor</taxon>
    </lineage>
</organism>
<feature type="domain" description="SWIM-type" evidence="2">
    <location>
        <begin position="322"/>
        <end position="353"/>
    </location>
</feature>
<comment type="caution">
    <text evidence="3">The sequence shown here is derived from an EMBL/GenBank/DDBJ whole genome shotgun (WGS) entry which is preliminary data.</text>
</comment>
<keyword evidence="1" id="KW-0863">Zinc-finger</keyword>
<dbReference type="PROSITE" id="PS50966">
    <property type="entry name" value="ZF_SWIM"/>
    <property type="match status" value="1"/>
</dbReference>
<proteinExistence type="predicted"/>
<sequence>MLETRGVNNLIVTDLANIQQQFCRDNHNMWNFIKNLESGGHQVRYMTNADERICCVFFIHQHGIDEARKLSECVVIDATLQDQLTQNGLVEFCCYCSYCGMLDDRETRDRYRWSMSCFGEIVWPVGESTGNLPKCFVTDNDEVLLGAIKSVFPESKQILCWIHIQRNVILIFKNLSKEKRQDRNLMEMEWILLAKDPYEAFVLTKGMCVKGGAQTIIKYLHHMTVKKQFWVGYYVNNLMHIGNRTSNRVESTHANIKRSNNTSSGSMAVVTEKIDLWIKKKKHDIADQLSLIRLNVSSFAFESIKNELIEMKASEENPNHVSHVRSGENCRCKMRKNFRLPCRHILAVTFVSNKVPLSVVHQRWRIYYVRGNVATVAEVSAELGKDSSPKLCSNTNEVQFRLEKLLSLCKVLGSQQESVDLLKDMDALIVKYSTDRLDTVLAPEIVKIQKGRPKGTQRSKLVKTTKAKKNKRSLRKPSTTAVNKLRSKYKPSKVVTRNSDNSNIFKMLDSQYADDVLGFVNPIPDGNCEFRAVCAAVFAQEEAWIQVKKMMLATFSNAMF</sequence>